<evidence type="ECO:0000259" key="1">
    <source>
        <dbReference type="Pfam" id="PF00462"/>
    </source>
</evidence>
<dbReference type="CDD" id="cd02976">
    <property type="entry name" value="NrdH"/>
    <property type="match status" value="1"/>
</dbReference>
<dbReference type="Gene3D" id="3.40.30.10">
    <property type="entry name" value="Glutaredoxin"/>
    <property type="match status" value="1"/>
</dbReference>
<dbReference type="InterPro" id="IPR036249">
    <property type="entry name" value="Thioredoxin-like_sf"/>
</dbReference>
<organism evidence="2">
    <name type="scientific">marine metagenome</name>
    <dbReference type="NCBI Taxonomy" id="408172"/>
    <lineage>
        <taxon>unclassified sequences</taxon>
        <taxon>metagenomes</taxon>
        <taxon>ecological metagenomes</taxon>
    </lineage>
</organism>
<dbReference type="Pfam" id="PF00462">
    <property type="entry name" value="Glutaredoxin"/>
    <property type="match status" value="1"/>
</dbReference>
<sequence>MQAKIIVYTTPLCAPCEVLKRILTTEGLAFEVRDLMGDEAGAKLMQEQGIRSAPALSINGEIYGGDDLNPDRLVVLLDL</sequence>
<gene>
    <name evidence="2" type="ORF">METZ01_LOCUS351851</name>
</gene>
<reference evidence="2" key="1">
    <citation type="submission" date="2018-05" db="EMBL/GenBank/DDBJ databases">
        <authorList>
            <person name="Lanie J.A."/>
            <person name="Ng W.-L."/>
            <person name="Kazmierczak K.M."/>
            <person name="Andrzejewski T.M."/>
            <person name="Davidsen T.M."/>
            <person name="Wayne K.J."/>
            <person name="Tettelin H."/>
            <person name="Glass J.I."/>
            <person name="Rusch D."/>
            <person name="Podicherti R."/>
            <person name="Tsui H.-C.T."/>
            <person name="Winkler M.E."/>
        </authorList>
    </citation>
    <scope>NUCLEOTIDE SEQUENCE</scope>
</reference>
<dbReference type="EMBL" id="UINC01122896">
    <property type="protein sequence ID" value="SVC98997.1"/>
    <property type="molecule type" value="Genomic_DNA"/>
</dbReference>
<dbReference type="AlphaFoldDB" id="A0A382RPJ5"/>
<evidence type="ECO:0000313" key="2">
    <source>
        <dbReference type="EMBL" id="SVC98997.1"/>
    </source>
</evidence>
<dbReference type="PROSITE" id="PS51354">
    <property type="entry name" value="GLUTAREDOXIN_2"/>
    <property type="match status" value="1"/>
</dbReference>
<name>A0A382RPJ5_9ZZZZ</name>
<protein>
    <recommendedName>
        <fullName evidence="1">Glutaredoxin domain-containing protein</fullName>
    </recommendedName>
</protein>
<proteinExistence type="predicted"/>
<accession>A0A382RPJ5</accession>
<dbReference type="InterPro" id="IPR002109">
    <property type="entry name" value="Glutaredoxin"/>
</dbReference>
<feature type="domain" description="Glutaredoxin" evidence="1">
    <location>
        <begin position="5"/>
        <end position="61"/>
    </location>
</feature>
<dbReference type="SUPFAM" id="SSF52833">
    <property type="entry name" value="Thioredoxin-like"/>
    <property type="match status" value="1"/>
</dbReference>